<dbReference type="eggNOG" id="COG0583">
    <property type="taxonomic scope" value="Bacteria"/>
</dbReference>
<dbReference type="PATRIC" id="fig|762376.5.peg.3753"/>
<dbReference type="PANTHER" id="PTHR30126:SF40">
    <property type="entry name" value="HTH-TYPE TRANSCRIPTIONAL REGULATOR GLTR"/>
    <property type="match status" value="1"/>
</dbReference>
<evidence type="ECO:0000256" key="1">
    <source>
        <dbReference type="ARBA" id="ARBA00009437"/>
    </source>
</evidence>
<dbReference type="GO" id="GO:0000976">
    <property type="term" value="F:transcription cis-regulatory region binding"/>
    <property type="evidence" value="ECO:0007669"/>
    <property type="project" value="TreeGrafter"/>
</dbReference>
<accession>E3HNL2</accession>
<evidence type="ECO:0000313" key="6">
    <source>
        <dbReference type="EMBL" id="ADP17051.1"/>
    </source>
</evidence>
<dbReference type="GO" id="GO:0003700">
    <property type="term" value="F:DNA-binding transcription factor activity"/>
    <property type="evidence" value="ECO:0007669"/>
    <property type="project" value="InterPro"/>
</dbReference>
<reference evidence="6 7" key="1">
    <citation type="journal article" date="2011" name="J. Bacteriol.">
        <title>Complete genome sequence of the haloaromatic acid-degrading bacterium Achromobacter xylosoxidans A8.</title>
        <authorList>
            <person name="Strnad H."/>
            <person name="Ridl J."/>
            <person name="Paces J."/>
            <person name="Kolar M."/>
            <person name="Vlcek C."/>
            <person name="Paces V."/>
        </authorList>
    </citation>
    <scope>NUCLEOTIDE SEQUENCE [LARGE SCALE GENOMIC DNA]</scope>
    <source>
        <strain evidence="6 7">A8</strain>
    </source>
</reference>
<dbReference type="InterPro" id="IPR005119">
    <property type="entry name" value="LysR_subst-bd"/>
</dbReference>
<evidence type="ECO:0000256" key="3">
    <source>
        <dbReference type="ARBA" id="ARBA00023125"/>
    </source>
</evidence>
<gene>
    <name evidence="6" type="ordered locus">AXYL_03731</name>
</gene>
<dbReference type="InterPro" id="IPR036388">
    <property type="entry name" value="WH-like_DNA-bd_sf"/>
</dbReference>
<dbReference type="EMBL" id="CP002287">
    <property type="protein sequence ID" value="ADP17051.1"/>
    <property type="molecule type" value="Genomic_DNA"/>
</dbReference>
<organism evidence="6 7">
    <name type="scientific">Achromobacter xylosoxidans (strain A8)</name>
    <dbReference type="NCBI Taxonomy" id="762376"/>
    <lineage>
        <taxon>Bacteria</taxon>
        <taxon>Pseudomonadati</taxon>
        <taxon>Pseudomonadota</taxon>
        <taxon>Betaproteobacteria</taxon>
        <taxon>Burkholderiales</taxon>
        <taxon>Alcaligenaceae</taxon>
        <taxon>Achromobacter</taxon>
    </lineage>
</organism>
<dbReference type="Pfam" id="PF00126">
    <property type="entry name" value="HTH_1"/>
    <property type="match status" value="1"/>
</dbReference>
<dbReference type="SUPFAM" id="SSF53850">
    <property type="entry name" value="Periplasmic binding protein-like II"/>
    <property type="match status" value="1"/>
</dbReference>
<dbReference type="RefSeq" id="WP_013394365.1">
    <property type="nucleotide sequence ID" value="NC_014640.1"/>
</dbReference>
<dbReference type="HOGENOM" id="CLU_039613_6_4_4"/>
<dbReference type="PANTHER" id="PTHR30126">
    <property type="entry name" value="HTH-TYPE TRANSCRIPTIONAL REGULATOR"/>
    <property type="match status" value="1"/>
</dbReference>
<dbReference type="SUPFAM" id="SSF46785">
    <property type="entry name" value="Winged helix' DNA-binding domain"/>
    <property type="match status" value="1"/>
</dbReference>
<proteinExistence type="inferred from homology"/>
<feature type="domain" description="HTH lysR-type" evidence="5">
    <location>
        <begin position="1"/>
        <end position="58"/>
    </location>
</feature>
<comment type="similarity">
    <text evidence="1">Belongs to the LysR transcriptional regulatory family.</text>
</comment>
<dbReference type="PRINTS" id="PR00039">
    <property type="entry name" value="HTHLYSR"/>
</dbReference>
<keyword evidence="2" id="KW-0805">Transcription regulation</keyword>
<dbReference type="Gene3D" id="1.10.10.10">
    <property type="entry name" value="Winged helix-like DNA-binding domain superfamily/Winged helix DNA-binding domain"/>
    <property type="match status" value="1"/>
</dbReference>
<dbReference type="Pfam" id="PF03466">
    <property type="entry name" value="LysR_substrate"/>
    <property type="match status" value="1"/>
</dbReference>
<protein>
    <submittedName>
        <fullName evidence="6">Bacterial regulatory helix-turn-helix protein, LysR family protein 121</fullName>
    </submittedName>
</protein>
<evidence type="ECO:0000256" key="2">
    <source>
        <dbReference type="ARBA" id="ARBA00023015"/>
    </source>
</evidence>
<dbReference type="Proteomes" id="UP000006876">
    <property type="component" value="Chromosome"/>
</dbReference>
<evidence type="ECO:0000259" key="5">
    <source>
        <dbReference type="PROSITE" id="PS50931"/>
    </source>
</evidence>
<dbReference type="AlphaFoldDB" id="E3HNL2"/>
<dbReference type="InterPro" id="IPR036390">
    <property type="entry name" value="WH_DNA-bd_sf"/>
</dbReference>
<dbReference type="OrthoDB" id="9133980at2"/>
<keyword evidence="4" id="KW-0804">Transcription</keyword>
<name>E3HNL2_ACHXA</name>
<dbReference type="STRING" id="762376.AXYL_03731"/>
<evidence type="ECO:0000313" key="7">
    <source>
        <dbReference type="Proteomes" id="UP000006876"/>
    </source>
</evidence>
<sequence length="297" mass="32279">MNIRDVECFLAILEHGSLQRAAAFLGVSQPALTKCVHRLEAALNAELFARTPAGMAPTEAALALRPYAVRLQGEYQAAFRVVGDVIAGEVATLRVGATPVWEPLVSRAFVRFSELRPAARLNLSVMPPDRLLRALRAGFVDFGVVTADTVSPDVRSIKLAPDTLRVVARRTHPVHQHAHSRLEDLQTYVWLAARRGVLSRSQLEACFEQAGLSCPHIQVEVDGTGIRAMFPLLSSKDWLGMCPQSLLADAAAFGLKVVQVEGLEWPMTPLLVTRSQSPLTALTQAFIHSLEHGAAEG</sequence>
<evidence type="ECO:0000256" key="4">
    <source>
        <dbReference type="ARBA" id="ARBA00023163"/>
    </source>
</evidence>
<keyword evidence="3" id="KW-0238">DNA-binding</keyword>
<dbReference type="PROSITE" id="PS50931">
    <property type="entry name" value="HTH_LYSR"/>
    <property type="match status" value="1"/>
</dbReference>
<dbReference type="Gene3D" id="3.40.190.290">
    <property type="match status" value="1"/>
</dbReference>
<dbReference type="KEGG" id="axy:AXYL_03731"/>
<dbReference type="InterPro" id="IPR000847">
    <property type="entry name" value="LysR_HTH_N"/>
</dbReference>